<keyword evidence="1" id="KW-1133">Transmembrane helix</keyword>
<dbReference type="PATRIC" id="fig|1158612.3.peg.512"/>
<keyword evidence="1" id="KW-0812">Transmembrane</keyword>
<dbReference type="STRING" id="317735.RU98_GL001008"/>
<dbReference type="EMBL" id="AJAU01000006">
    <property type="protein sequence ID" value="EOL50089.1"/>
    <property type="molecule type" value="Genomic_DNA"/>
</dbReference>
<dbReference type="Pfam" id="PF09586">
    <property type="entry name" value="YfhO"/>
    <property type="match status" value="1"/>
</dbReference>
<feature type="transmembrane region" description="Helical" evidence="1">
    <location>
        <begin position="352"/>
        <end position="371"/>
    </location>
</feature>
<feature type="transmembrane region" description="Helical" evidence="1">
    <location>
        <begin position="81"/>
        <end position="101"/>
    </location>
</feature>
<feature type="transmembrane region" description="Helical" evidence="1">
    <location>
        <begin position="229"/>
        <end position="253"/>
    </location>
</feature>
<feature type="transmembrane region" description="Helical" evidence="1">
    <location>
        <begin position="140"/>
        <end position="173"/>
    </location>
</feature>
<feature type="transmembrane region" description="Helical" evidence="1">
    <location>
        <begin position="265"/>
        <end position="285"/>
    </location>
</feature>
<dbReference type="PANTHER" id="PTHR38454">
    <property type="entry name" value="INTEGRAL MEMBRANE PROTEIN-RELATED"/>
    <property type="match status" value="1"/>
</dbReference>
<dbReference type="OrthoDB" id="9815466at2"/>
<organism evidence="2 3">
    <name type="scientific">Enterococcus caccae ATCC BAA-1240</name>
    <dbReference type="NCBI Taxonomy" id="1158612"/>
    <lineage>
        <taxon>Bacteria</taxon>
        <taxon>Bacillati</taxon>
        <taxon>Bacillota</taxon>
        <taxon>Bacilli</taxon>
        <taxon>Lactobacillales</taxon>
        <taxon>Enterococcaceae</taxon>
        <taxon>Enterococcus</taxon>
    </lineage>
</organism>
<reference evidence="2 3" key="1">
    <citation type="submission" date="2013-02" db="EMBL/GenBank/DDBJ databases">
        <title>The Genome Sequence of Enterococcus caccae BAA-1240.</title>
        <authorList>
            <consortium name="The Broad Institute Genome Sequencing Platform"/>
            <consortium name="The Broad Institute Genome Sequencing Center for Infectious Disease"/>
            <person name="Earl A.M."/>
            <person name="Gilmore M.S."/>
            <person name="Lebreton F."/>
            <person name="Walker B."/>
            <person name="Young S.K."/>
            <person name="Zeng Q."/>
            <person name="Gargeya S."/>
            <person name="Fitzgerald M."/>
            <person name="Haas B."/>
            <person name="Abouelleil A."/>
            <person name="Alvarado L."/>
            <person name="Arachchi H.M."/>
            <person name="Berlin A.M."/>
            <person name="Chapman S.B."/>
            <person name="Dewar J."/>
            <person name="Goldberg J."/>
            <person name="Griggs A."/>
            <person name="Gujja S."/>
            <person name="Hansen M."/>
            <person name="Howarth C."/>
            <person name="Imamovic A."/>
            <person name="Larimer J."/>
            <person name="McCowan C."/>
            <person name="Murphy C."/>
            <person name="Neiman D."/>
            <person name="Pearson M."/>
            <person name="Priest M."/>
            <person name="Roberts A."/>
            <person name="Saif S."/>
            <person name="Shea T."/>
            <person name="Sisk P."/>
            <person name="Sykes S."/>
            <person name="Wortman J."/>
            <person name="Nusbaum C."/>
            <person name="Birren B."/>
        </authorList>
    </citation>
    <scope>NUCLEOTIDE SEQUENCE [LARGE SCALE GENOMIC DNA]</scope>
    <source>
        <strain evidence="2 3">ATCC BAA-1240</strain>
    </source>
</reference>
<feature type="transmembrane region" description="Helical" evidence="1">
    <location>
        <begin position="12"/>
        <end position="33"/>
    </location>
</feature>
<feature type="transmembrane region" description="Helical" evidence="1">
    <location>
        <begin position="322"/>
        <end position="346"/>
    </location>
</feature>
<feature type="transmembrane region" description="Helical" evidence="1">
    <location>
        <begin position="438"/>
        <end position="455"/>
    </location>
</feature>
<gene>
    <name evidence="2" type="ORF">UC7_00508</name>
</gene>
<dbReference type="PANTHER" id="PTHR38454:SF1">
    <property type="entry name" value="INTEGRAL MEMBRANE PROTEIN"/>
    <property type="match status" value="1"/>
</dbReference>
<dbReference type="eggNOG" id="COG4485">
    <property type="taxonomic scope" value="Bacteria"/>
</dbReference>
<keyword evidence="3" id="KW-1185">Reference proteome</keyword>
<feature type="transmembrane region" description="Helical" evidence="1">
    <location>
        <begin position="383"/>
        <end position="400"/>
    </location>
</feature>
<protein>
    <recommendedName>
        <fullName evidence="4">ABC transporter permease</fullName>
    </recommendedName>
</protein>
<evidence type="ECO:0000313" key="2">
    <source>
        <dbReference type="EMBL" id="EOL50089.1"/>
    </source>
</evidence>
<dbReference type="AlphaFoldDB" id="R3U7Z5"/>
<keyword evidence="1" id="KW-0472">Membrane</keyword>
<feature type="transmembrane region" description="Helical" evidence="1">
    <location>
        <begin position="291"/>
        <end position="310"/>
    </location>
</feature>
<dbReference type="InterPro" id="IPR018580">
    <property type="entry name" value="Uncharacterised_YfhO"/>
</dbReference>
<accession>R3U7Z5</accession>
<comment type="caution">
    <text evidence="2">The sequence shown here is derived from an EMBL/GenBank/DDBJ whole genome shotgun (WGS) entry which is preliminary data.</text>
</comment>
<evidence type="ECO:0008006" key="4">
    <source>
        <dbReference type="Google" id="ProtNLM"/>
    </source>
</evidence>
<sequence>MKKILNYIQKNGFFLLSSFIVPIMIMVVVYYSVGVYPGGPKSILVSDAFSQYSNFHASFNNVLHGKQNIFYSWYGSLGINYWALISYYLGGIFTPLVYFFDNQSIPEFFYFLTLLKIGSMGVSFWLYAQQTFTLKAWQQLILSIMYAQMSFLVAHAEIVMWIDALIYLPLVVLGIDRIIEKKKPIVLFVTYLLLFLSNFYMSFMIGIFTVLYFIARLYINKKEYLNNSVMYLITSVLSGLASMIIILPMLLDIRNNGEELSKIKTIKTASTGVLDIIVKNMIGIYDSTKYGTIPFIYIGLFPLILCLLYFMSKKVSIRNKIAYGSLFLILILSFYFEPLNLFWHGFHSPNMFLFRFSFLFSFLLLMVAGYSWEKLAESDFNRMVNLIIGMITCVILVSIFGEKLHYTYISVVSIIGTIIFLIVYLLMNYFFFKKRKQSHFMAVLFVLIVVLEASLNSKGIINGMSLEWRYPKSGSYEKAYRPIRTLVDKADERNTNFYRMENLSQLTINDSFNYGYAGVGMFSSIRNRHSSEYLSELGFFSVGTNLSIRYENNTLLMDSLLGIKYIIDKTDPMKYGFEKIATEGEYSLYENKETLPLGIYTNEDIFLPNAVQTQIDLYNQLSGMKDSFFSVDEIALVDSKNVEISESGNDVEYRALDTEDPIELIWEVDVPAKTQSYISLYPVQFNKSVDAMLRLDVGENSHVTEYRKSGQFFNIGYYEKATKVKVKALFYLYPRDNRKDFDSISFIKPDAAHLDITKYQATLDKIKEKAIDFKMKGRKAIAKIDTKEEQVIFTTIPYDKGWKAYVDDKEVEIPTFKDAFLAIPVPKGKHTLELVFLPQGFLIGAVLFVSGISLFIGYVVYLNRKSHYFKS</sequence>
<dbReference type="Proteomes" id="UP000013840">
    <property type="component" value="Unassembled WGS sequence"/>
</dbReference>
<feature type="transmembrane region" description="Helical" evidence="1">
    <location>
        <begin position="841"/>
        <end position="861"/>
    </location>
</feature>
<evidence type="ECO:0000313" key="3">
    <source>
        <dbReference type="Proteomes" id="UP000013840"/>
    </source>
</evidence>
<feature type="transmembrane region" description="Helical" evidence="1">
    <location>
        <begin position="108"/>
        <end position="128"/>
    </location>
</feature>
<dbReference type="RefSeq" id="WP_010770691.1">
    <property type="nucleotide sequence ID" value="NZ_KB946332.1"/>
</dbReference>
<feature type="transmembrane region" description="Helical" evidence="1">
    <location>
        <begin position="406"/>
        <end position="426"/>
    </location>
</feature>
<feature type="transmembrane region" description="Helical" evidence="1">
    <location>
        <begin position="185"/>
        <end position="214"/>
    </location>
</feature>
<proteinExistence type="predicted"/>
<evidence type="ECO:0000256" key="1">
    <source>
        <dbReference type="SAM" id="Phobius"/>
    </source>
</evidence>
<name>R3U7Z5_9ENTE</name>